<reference evidence="10 11" key="1">
    <citation type="submission" date="2018-05" db="EMBL/GenBank/DDBJ databases">
        <title>Genomic Encyclopedia of Type Strains, Phase IV (KMG-IV): sequencing the most valuable type-strain genomes for metagenomic binning, comparative biology and taxonomic classification.</title>
        <authorList>
            <person name="Goeker M."/>
        </authorList>
    </citation>
    <scope>NUCLEOTIDE SEQUENCE [LARGE SCALE GENOMIC DNA]</scope>
    <source>
        <strain evidence="10 11">DSM 29661</strain>
    </source>
</reference>
<proteinExistence type="inferred from homology"/>
<comment type="function">
    <text evidence="1">Hydrolyzes diadenosine 5',5'''-P1,P4-tetraphosphate to yield ADP.</text>
</comment>
<dbReference type="SUPFAM" id="SSF56300">
    <property type="entry name" value="Metallo-dependent phosphatases"/>
    <property type="match status" value="1"/>
</dbReference>
<keyword evidence="11" id="KW-1185">Reference proteome</keyword>
<dbReference type="Gene3D" id="3.60.21.10">
    <property type="match status" value="1"/>
</dbReference>
<name>A0A318KSH6_9NEIS</name>
<gene>
    <name evidence="10" type="ORF">DFR34_103123</name>
</gene>
<dbReference type="InterPro" id="IPR004843">
    <property type="entry name" value="Calcineurin-like_PHP"/>
</dbReference>
<dbReference type="AlphaFoldDB" id="A0A318KSH6"/>
<feature type="domain" description="Calcineurin-like phosphoesterase" evidence="9">
    <location>
        <begin position="2"/>
        <end position="105"/>
    </location>
</feature>
<evidence type="ECO:0000313" key="11">
    <source>
        <dbReference type="Proteomes" id="UP000247555"/>
    </source>
</evidence>
<dbReference type="Pfam" id="PF00149">
    <property type="entry name" value="Metallophos"/>
    <property type="match status" value="1"/>
</dbReference>
<accession>A0A318KSH6</accession>
<evidence type="ECO:0000256" key="4">
    <source>
        <dbReference type="ARBA" id="ARBA00022801"/>
    </source>
</evidence>
<evidence type="ECO:0000256" key="7">
    <source>
        <dbReference type="ARBA" id="ARBA00033210"/>
    </source>
</evidence>
<dbReference type="GO" id="GO:0008803">
    <property type="term" value="F:bis(5'-nucleosyl)-tetraphosphatase (symmetrical) activity"/>
    <property type="evidence" value="ECO:0007669"/>
    <property type="project" value="UniProtKB-EC"/>
</dbReference>
<evidence type="ECO:0000256" key="8">
    <source>
        <dbReference type="ARBA" id="ARBA00049417"/>
    </source>
</evidence>
<evidence type="ECO:0000256" key="2">
    <source>
        <dbReference type="ARBA" id="ARBA00005419"/>
    </source>
</evidence>
<comment type="similarity">
    <text evidence="2">Belongs to the Ap4A hydrolase family.</text>
</comment>
<dbReference type="NCBIfam" id="TIGR00668">
    <property type="entry name" value="apaH"/>
    <property type="match status" value="1"/>
</dbReference>
<organism evidence="10 11">
    <name type="scientific">Rivihabitans pingtungensis</name>
    <dbReference type="NCBI Taxonomy" id="1054498"/>
    <lineage>
        <taxon>Bacteria</taxon>
        <taxon>Pseudomonadati</taxon>
        <taxon>Pseudomonadota</taxon>
        <taxon>Betaproteobacteria</taxon>
        <taxon>Neisseriales</taxon>
        <taxon>Aquaspirillaceae</taxon>
        <taxon>Rivihabitans</taxon>
    </lineage>
</organism>
<keyword evidence="4" id="KW-0378">Hydrolase</keyword>
<protein>
    <recommendedName>
        <fullName evidence="3">bis(5'-nucleosyl)-tetraphosphatase (symmetrical)</fullName>
        <ecNumber evidence="3">3.6.1.41</ecNumber>
    </recommendedName>
    <alternativeName>
        <fullName evidence="6">Ap4A hydrolase</fullName>
    </alternativeName>
    <alternativeName>
        <fullName evidence="5">Diadenosine 5',5'''-P1,P4-tetraphosphate pyrophosphohydrolase</fullName>
    </alternativeName>
    <alternativeName>
        <fullName evidence="7">Diadenosine tetraphosphatase</fullName>
    </alternativeName>
</protein>
<evidence type="ECO:0000256" key="3">
    <source>
        <dbReference type="ARBA" id="ARBA00012506"/>
    </source>
</evidence>
<dbReference type="PANTHER" id="PTHR40942">
    <property type="match status" value="1"/>
</dbReference>
<dbReference type="CDD" id="cd07422">
    <property type="entry name" value="MPP_ApaH"/>
    <property type="match status" value="1"/>
</dbReference>
<dbReference type="Proteomes" id="UP000247555">
    <property type="component" value="Unassembled WGS sequence"/>
</dbReference>
<dbReference type="PANTHER" id="PTHR40942:SF4">
    <property type="entry name" value="CYTOCHROME C5"/>
    <property type="match status" value="1"/>
</dbReference>
<dbReference type="EMBL" id="QJKI01000003">
    <property type="protein sequence ID" value="PXX80781.1"/>
    <property type="molecule type" value="Genomic_DNA"/>
</dbReference>
<dbReference type="InterPro" id="IPR004617">
    <property type="entry name" value="ApaH"/>
</dbReference>
<comment type="caution">
    <text evidence="10">The sequence shown here is derived from an EMBL/GenBank/DDBJ whole genome shotgun (WGS) entry which is preliminary data.</text>
</comment>
<evidence type="ECO:0000256" key="5">
    <source>
        <dbReference type="ARBA" id="ARBA00031248"/>
    </source>
</evidence>
<dbReference type="NCBIfam" id="NF001204">
    <property type="entry name" value="PRK00166.1"/>
    <property type="match status" value="1"/>
</dbReference>
<evidence type="ECO:0000256" key="6">
    <source>
        <dbReference type="ARBA" id="ARBA00032248"/>
    </source>
</evidence>
<evidence type="ECO:0000313" key="10">
    <source>
        <dbReference type="EMBL" id="PXX80781.1"/>
    </source>
</evidence>
<dbReference type="InterPro" id="IPR029052">
    <property type="entry name" value="Metallo-depent_PP-like"/>
</dbReference>
<evidence type="ECO:0000256" key="1">
    <source>
        <dbReference type="ARBA" id="ARBA00003413"/>
    </source>
</evidence>
<comment type="catalytic activity">
    <reaction evidence="8">
        <text>P(1),P(4)-bis(5'-adenosyl) tetraphosphate + H2O = 2 ADP + 2 H(+)</text>
        <dbReference type="Rhea" id="RHEA:24252"/>
        <dbReference type="ChEBI" id="CHEBI:15377"/>
        <dbReference type="ChEBI" id="CHEBI:15378"/>
        <dbReference type="ChEBI" id="CHEBI:58141"/>
        <dbReference type="ChEBI" id="CHEBI:456216"/>
        <dbReference type="EC" id="3.6.1.41"/>
    </reaction>
</comment>
<sequence length="256" mass="28578">MQLLDFIEFSPSRDQLWLAGDLVNRGPDSLSVLRWVFKHQDSVRMVLGNHDLSLLALSEGYGKTSAGDTLAQVLDAADGKVLIDWLRCQPLMVAGEGYAMVHAGLLPEWTIHRALGLAEEVEHELAGRNYRTFLARLFGNKPTRWSDELKGIDRLRLVVNVMTRMRLLTLDGELDLSFKGELADAPPQLQAWFDAPNRRYADTPLIVGHWSALGLRLSPDLLAIDTGCLWGGSLTAVRLADRKVFQRACDGYRKIG</sequence>
<dbReference type="PIRSF" id="PIRSF000903">
    <property type="entry name" value="B5n-ttraPtase_sm"/>
    <property type="match status" value="1"/>
</dbReference>
<evidence type="ECO:0000259" key="9">
    <source>
        <dbReference type="Pfam" id="PF00149"/>
    </source>
</evidence>
<dbReference type="EC" id="3.6.1.41" evidence="3"/>